<organism evidence="2">
    <name type="scientific">Melampsora larici-populina (strain 98AG31 / pathotype 3-4-7)</name>
    <name type="common">Poplar leaf rust fungus</name>
    <dbReference type="NCBI Taxonomy" id="747676"/>
    <lineage>
        <taxon>Eukaryota</taxon>
        <taxon>Fungi</taxon>
        <taxon>Dikarya</taxon>
        <taxon>Basidiomycota</taxon>
        <taxon>Pucciniomycotina</taxon>
        <taxon>Pucciniomycetes</taxon>
        <taxon>Pucciniales</taxon>
        <taxon>Melampsoraceae</taxon>
        <taxon>Melampsora</taxon>
    </lineage>
</organism>
<evidence type="ECO:0000313" key="2">
    <source>
        <dbReference type="Proteomes" id="UP000001072"/>
    </source>
</evidence>
<proteinExistence type="predicted"/>
<dbReference type="GeneID" id="18926477"/>
<dbReference type="EMBL" id="GL883209">
    <property type="protein sequence ID" value="EGF97644.1"/>
    <property type="molecule type" value="Genomic_DNA"/>
</dbReference>
<accession>F4SCI3</accession>
<reference evidence="2" key="1">
    <citation type="journal article" date="2011" name="Proc. Natl. Acad. Sci. U.S.A.">
        <title>Obligate biotrophy features unraveled by the genomic analysis of rust fungi.</title>
        <authorList>
            <person name="Duplessis S."/>
            <person name="Cuomo C.A."/>
            <person name="Lin Y.-C."/>
            <person name="Aerts A."/>
            <person name="Tisserant E."/>
            <person name="Veneault-Fourrey C."/>
            <person name="Joly D.L."/>
            <person name="Hacquard S."/>
            <person name="Amselem J."/>
            <person name="Cantarel B.L."/>
            <person name="Chiu R."/>
            <person name="Coutinho P.M."/>
            <person name="Feau N."/>
            <person name="Field M."/>
            <person name="Frey P."/>
            <person name="Gelhaye E."/>
            <person name="Goldberg J."/>
            <person name="Grabherr M.G."/>
            <person name="Kodira C.D."/>
            <person name="Kohler A."/>
            <person name="Kuees U."/>
            <person name="Lindquist E.A."/>
            <person name="Lucas S.M."/>
            <person name="Mago R."/>
            <person name="Mauceli E."/>
            <person name="Morin E."/>
            <person name="Murat C."/>
            <person name="Pangilinan J.L."/>
            <person name="Park R."/>
            <person name="Pearson M."/>
            <person name="Quesneville H."/>
            <person name="Rouhier N."/>
            <person name="Sakthikumar S."/>
            <person name="Salamov A.A."/>
            <person name="Schmutz J."/>
            <person name="Selles B."/>
            <person name="Shapiro H."/>
            <person name="Tanguay P."/>
            <person name="Tuskan G.A."/>
            <person name="Henrissat B."/>
            <person name="Van de Peer Y."/>
            <person name="Rouze P."/>
            <person name="Ellis J.G."/>
            <person name="Dodds P.N."/>
            <person name="Schein J.E."/>
            <person name="Zhong S."/>
            <person name="Hamelin R.C."/>
            <person name="Grigoriev I.V."/>
            <person name="Szabo L.J."/>
            <person name="Martin F."/>
        </authorList>
    </citation>
    <scope>NUCLEOTIDE SEQUENCE [LARGE SCALE GENOMIC DNA]</scope>
    <source>
        <strain evidence="2">98AG31 / pathotype 3-4-7</strain>
    </source>
</reference>
<dbReference type="InParanoid" id="F4SCI3"/>
<dbReference type="Proteomes" id="UP000001072">
    <property type="component" value="Unassembled WGS sequence"/>
</dbReference>
<dbReference type="RefSeq" id="XP_007419087.1">
    <property type="nucleotide sequence ID" value="XM_007419025.1"/>
</dbReference>
<protein>
    <submittedName>
        <fullName evidence="1">Secreted protein</fullName>
    </submittedName>
</protein>
<sequence length="107" mass="11598">MSFLIFSIRINDPKVSGSEGEVGFECDIGFAIGKNNNAGHQWVEMTGCHLGPSDKGGSDQHCASYQYNASYQAHTCTNPENVTVHALIMILIMCPSQVACTECLEAR</sequence>
<evidence type="ECO:0000313" key="1">
    <source>
        <dbReference type="EMBL" id="EGF97644.1"/>
    </source>
</evidence>
<dbReference type="AlphaFoldDB" id="F4SCI3"/>
<dbReference type="VEuPathDB" id="FungiDB:MELLADRAFT_123789"/>
<keyword evidence="2" id="KW-1185">Reference proteome</keyword>
<gene>
    <name evidence="1" type="ORF">MELLADRAFT_123789</name>
</gene>
<dbReference type="KEGG" id="mlr:MELLADRAFT_123789"/>
<name>F4SCI3_MELLP</name>
<dbReference type="HOGENOM" id="CLU_2210611_0_0_1"/>